<gene>
    <name evidence="2" type="ORF">Tci_926874</name>
</gene>
<feature type="region of interest" description="Disordered" evidence="1">
    <location>
        <begin position="49"/>
        <end position="76"/>
    </location>
</feature>
<dbReference type="EMBL" id="BKCJ011811560">
    <property type="protein sequence ID" value="GFD54905.1"/>
    <property type="molecule type" value="Genomic_DNA"/>
</dbReference>
<evidence type="ECO:0000313" key="2">
    <source>
        <dbReference type="EMBL" id="GFD54905.1"/>
    </source>
</evidence>
<comment type="caution">
    <text evidence="2">The sequence shown here is derived from an EMBL/GenBank/DDBJ whole genome shotgun (WGS) entry which is preliminary data.</text>
</comment>
<reference evidence="2" key="1">
    <citation type="journal article" date="2019" name="Sci. Rep.">
        <title>Draft genome of Tanacetum cinerariifolium, the natural source of mosquito coil.</title>
        <authorList>
            <person name="Yamashiro T."/>
            <person name="Shiraishi A."/>
            <person name="Satake H."/>
            <person name="Nakayama K."/>
        </authorList>
    </citation>
    <scope>NUCLEOTIDE SEQUENCE</scope>
</reference>
<accession>A0A699X560</accession>
<sequence>IPHTDAEIVSPLDVHIHHEVPSQQTPTLLTVPVSVISDSSLVFSTAIPRSLPSFTPPPQQSSLTPPPITEATNPQS</sequence>
<feature type="non-terminal residue" evidence="2">
    <location>
        <position position="1"/>
    </location>
</feature>
<dbReference type="AlphaFoldDB" id="A0A699X560"/>
<evidence type="ECO:0000256" key="1">
    <source>
        <dbReference type="SAM" id="MobiDB-lite"/>
    </source>
</evidence>
<protein>
    <submittedName>
        <fullName evidence="2">Uncharacterized protein</fullName>
    </submittedName>
</protein>
<organism evidence="2">
    <name type="scientific">Tanacetum cinerariifolium</name>
    <name type="common">Dalmatian daisy</name>
    <name type="synonym">Chrysanthemum cinerariifolium</name>
    <dbReference type="NCBI Taxonomy" id="118510"/>
    <lineage>
        <taxon>Eukaryota</taxon>
        <taxon>Viridiplantae</taxon>
        <taxon>Streptophyta</taxon>
        <taxon>Embryophyta</taxon>
        <taxon>Tracheophyta</taxon>
        <taxon>Spermatophyta</taxon>
        <taxon>Magnoliopsida</taxon>
        <taxon>eudicotyledons</taxon>
        <taxon>Gunneridae</taxon>
        <taxon>Pentapetalae</taxon>
        <taxon>asterids</taxon>
        <taxon>campanulids</taxon>
        <taxon>Asterales</taxon>
        <taxon>Asteraceae</taxon>
        <taxon>Asteroideae</taxon>
        <taxon>Anthemideae</taxon>
        <taxon>Anthemidinae</taxon>
        <taxon>Tanacetum</taxon>
    </lineage>
</organism>
<name>A0A699X560_TANCI</name>
<feature type="compositionally biased region" description="Pro residues" evidence="1">
    <location>
        <begin position="54"/>
        <end position="68"/>
    </location>
</feature>
<feature type="non-terminal residue" evidence="2">
    <location>
        <position position="76"/>
    </location>
</feature>
<proteinExistence type="predicted"/>